<dbReference type="AlphaFoldDB" id="A0A7J6VEC4"/>
<comment type="caution">
    <text evidence="4">The sequence shown here is derived from an EMBL/GenBank/DDBJ whole genome shotgun (WGS) entry which is preliminary data.</text>
</comment>
<evidence type="ECO:0000313" key="5">
    <source>
        <dbReference type="Proteomes" id="UP000554482"/>
    </source>
</evidence>
<dbReference type="OrthoDB" id="630676at2759"/>
<evidence type="ECO:0000256" key="3">
    <source>
        <dbReference type="SAM" id="Phobius"/>
    </source>
</evidence>
<evidence type="ECO:0000256" key="2">
    <source>
        <dbReference type="ARBA" id="ARBA00023136"/>
    </source>
</evidence>
<keyword evidence="3" id="KW-0812">Transmembrane</keyword>
<keyword evidence="4" id="KW-0418">Kinase</keyword>
<proteinExistence type="predicted"/>
<evidence type="ECO:0000256" key="1">
    <source>
        <dbReference type="ARBA" id="ARBA00004370"/>
    </source>
</evidence>
<keyword evidence="2 3" id="KW-0472">Membrane</keyword>
<dbReference type="Proteomes" id="UP000554482">
    <property type="component" value="Unassembled WGS sequence"/>
</dbReference>
<gene>
    <name evidence="4" type="ORF">FRX31_026975</name>
</gene>
<dbReference type="EMBL" id="JABWDY010033429">
    <property type="protein sequence ID" value="KAF5183434.1"/>
    <property type="molecule type" value="Genomic_DNA"/>
</dbReference>
<sequence length="246" mass="28225">MLSLPPPPQRQFIPPPPPPSNQMIMSKHAINQHFSTPLNRPSTPGKQKYSRLLPPPKRTNPLIWCAAFCGIIFSLLLILSGIAILIIFLVIKPKYPLFETTSANLNAIYLDSTQYLNGDFTFIANFSNPSRKMDIRFEYLDIELYFYDRLIGTQALQPFNLKRRGGSRLEFVHMISSQVYLPLNHSIALQKQVQINRVRYFIKGTFRVRAIVGLTHFSYWIYGRCQVVMTSPPNGVLVAHSCRTKR</sequence>
<keyword evidence="4" id="KW-0808">Transferase</keyword>
<dbReference type="GO" id="GO:0005886">
    <property type="term" value="C:plasma membrane"/>
    <property type="evidence" value="ECO:0007669"/>
    <property type="project" value="TreeGrafter"/>
</dbReference>
<comment type="subcellular location">
    <subcellularLocation>
        <location evidence="1">Membrane</location>
    </subcellularLocation>
</comment>
<feature type="transmembrane region" description="Helical" evidence="3">
    <location>
        <begin position="61"/>
        <end position="91"/>
    </location>
</feature>
<evidence type="ECO:0000313" key="4">
    <source>
        <dbReference type="EMBL" id="KAF5183434.1"/>
    </source>
</evidence>
<dbReference type="PANTHER" id="PTHR31234">
    <property type="entry name" value="LATE EMBRYOGENESIS ABUNDANT (LEA) HYDROXYPROLINE-RICH GLYCOPROTEIN FAMILY"/>
    <property type="match status" value="1"/>
</dbReference>
<dbReference type="GO" id="GO:0098542">
    <property type="term" value="P:defense response to other organism"/>
    <property type="evidence" value="ECO:0007669"/>
    <property type="project" value="InterPro"/>
</dbReference>
<accession>A0A7J6VEC4</accession>
<reference evidence="4 5" key="1">
    <citation type="submission" date="2020-06" db="EMBL/GenBank/DDBJ databases">
        <title>Transcriptomic and genomic resources for Thalictrum thalictroides and T. hernandezii: Facilitating candidate gene discovery in an emerging model plant lineage.</title>
        <authorList>
            <person name="Arias T."/>
            <person name="Riano-Pachon D.M."/>
            <person name="Di Stilio V.S."/>
        </authorList>
    </citation>
    <scope>NUCLEOTIDE SEQUENCE [LARGE SCALE GENOMIC DNA]</scope>
    <source>
        <strain evidence="5">cv. WT478/WT964</strain>
        <tissue evidence="4">Leaves</tissue>
    </source>
</reference>
<keyword evidence="5" id="KW-1185">Reference proteome</keyword>
<dbReference type="PANTHER" id="PTHR31234:SF42">
    <property type="entry name" value="LATE EMBRYOGENESIS ABUNDANT (LEA) HYDROXYPROLINE-RICH GLYCOPROTEIN FAMILY"/>
    <property type="match status" value="1"/>
</dbReference>
<organism evidence="4 5">
    <name type="scientific">Thalictrum thalictroides</name>
    <name type="common">Rue-anemone</name>
    <name type="synonym">Anemone thalictroides</name>
    <dbReference type="NCBI Taxonomy" id="46969"/>
    <lineage>
        <taxon>Eukaryota</taxon>
        <taxon>Viridiplantae</taxon>
        <taxon>Streptophyta</taxon>
        <taxon>Embryophyta</taxon>
        <taxon>Tracheophyta</taxon>
        <taxon>Spermatophyta</taxon>
        <taxon>Magnoliopsida</taxon>
        <taxon>Ranunculales</taxon>
        <taxon>Ranunculaceae</taxon>
        <taxon>Thalictroideae</taxon>
        <taxon>Thalictrum</taxon>
    </lineage>
</organism>
<name>A0A7J6VEC4_THATH</name>
<dbReference type="InterPro" id="IPR044839">
    <property type="entry name" value="NDR1-like"/>
</dbReference>
<dbReference type="GO" id="GO:0016301">
    <property type="term" value="F:kinase activity"/>
    <property type="evidence" value="ECO:0007669"/>
    <property type="project" value="UniProtKB-KW"/>
</dbReference>
<keyword evidence="4" id="KW-0675">Receptor</keyword>
<protein>
    <submittedName>
        <fullName evidence="4">Proline-rich receptor-like kinase</fullName>
    </submittedName>
</protein>
<keyword evidence="3" id="KW-1133">Transmembrane helix</keyword>